<evidence type="ECO:0000313" key="9">
    <source>
        <dbReference type="EMBL" id="MBA2227749.1"/>
    </source>
</evidence>
<dbReference type="InterPro" id="IPR004572">
    <property type="entry name" value="Protoporphyrinogen_oxidase"/>
</dbReference>
<protein>
    <recommendedName>
        <fullName evidence="6">Coproporphyrinogen III oxidase</fullName>
        <ecNumber evidence="6">1.3.3.15</ecNumber>
    </recommendedName>
</protein>
<dbReference type="EC" id="1.3.3.15" evidence="6"/>
<evidence type="ECO:0000313" key="10">
    <source>
        <dbReference type="Proteomes" id="UP000542342"/>
    </source>
</evidence>
<dbReference type="InterPro" id="IPR050464">
    <property type="entry name" value="Zeta_carotene_desat/Oxidored"/>
</dbReference>
<comment type="cofactor">
    <cofactor evidence="1 6">
        <name>FAD</name>
        <dbReference type="ChEBI" id="CHEBI:57692"/>
    </cofactor>
</comment>
<keyword evidence="5 6" id="KW-0350">Heme biosynthesis</keyword>
<dbReference type="Gene3D" id="1.10.3110.10">
    <property type="entry name" value="protoporphyrinogen ix oxidase, domain 3"/>
    <property type="match status" value="1"/>
</dbReference>
<proteinExistence type="inferred from homology"/>
<gene>
    <name evidence="9" type="primary">hemG</name>
    <name evidence="9" type="ORF">H0921_16440</name>
</gene>
<dbReference type="AlphaFoldDB" id="A0A7V8VGQ3"/>
<feature type="compositionally biased region" description="Low complexity" evidence="7">
    <location>
        <begin position="476"/>
        <end position="492"/>
    </location>
</feature>
<comment type="catalytic activity">
    <reaction evidence="6">
        <text>coproporphyrinogen III + 3 O2 = coproporphyrin III + 3 H2O2</text>
        <dbReference type="Rhea" id="RHEA:43436"/>
        <dbReference type="ChEBI" id="CHEBI:15379"/>
        <dbReference type="ChEBI" id="CHEBI:16240"/>
        <dbReference type="ChEBI" id="CHEBI:57309"/>
        <dbReference type="ChEBI" id="CHEBI:131725"/>
        <dbReference type="EC" id="1.3.3.15"/>
    </reaction>
</comment>
<comment type="function">
    <text evidence="6">Involved in coproporphyrin-dependent heme b biosynthesis. Catalyzes the oxidation of coproporphyrinogen III to coproporphyrin III.</text>
</comment>
<comment type="pathway">
    <text evidence="6">Porphyrin-containing compound metabolism; protoheme biosynthesis.</text>
</comment>
<evidence type="ECO:0000256" key="5">
    <source>
        <dbReference type="ARBA" id="ARBA00023133"/>
    </source>
</evidence>
<dbReference type="Proteomes" id="UP000542342">
    <property type="component" value="Unassembled WGS sequence"/>
</dbReference>
<dbReference type="UniPathway" id="UPA00252"/>
<evidence type="ECO:0000256" key="3">
    <source>
        <dbReference type="ARBA" id="ARBA00022827"/>
    </source>
</evidence>
<dbReference type="GO" id="GO:0005737">
    <property type="term" value="C:cytoplasm"/>
    <property type="evidence" value="ECO:0007669"/>
    <property type="project" value="UniProtKB-SubCell"/>
</dbReference>
<dbReference type="Gene3D" id="3.50.50.60">
    <property type="entry name" value="FAD/NAD(P)-binding domain"/>
    <property type="match status" value="1"/>
</dbReference>
<evidence type="ECO:0000256" key="2">
    <source>
        <dbReference type="ARBA" id="ARBA00022630"/>
    </source>
</evidence>
<dbReference type="GO" id="GO:0004729">
    <property type="term" value="F:oxygen-dependent protoporphyrinogen oxidase activity"/>
    <property type="evidence" value="ECO:0007669"/>
    <property type="project" value="UniProtKB-UniRule"/>
</dbReference>
<dbReference type="NCBIfam" id="TIGR00562">
    <property type="entry name" value="proto_IX_ox"/>
    <property type="match status" value="1"/>
</dbReference>
<accession>A0A7V8VGQ3</accession>
<dbReference type="InterPro" id="IPR002937">
    <property type="entry name" value="Amino_oxidase"/>
</dbReference>
<dbReference type="SUPFAM" id="SSF51905">
    <property type="entry name" value="FAD/NAD(P)-binding domain"/>
    <property type="match status" value="1"/>
</dbReference>
<keyword evidence="4 6" id="KW-0560">Oxidoreductase</keyword>
<evidence type="ECO:0000259" key="8">
    <source>
        <dbReference type="Pfam" id="PF01593"/>
    </source>
</evidence>
<keyword evidence="3 6" id="KW-0274">FAD</keyword>
<feature type="region of interest" description="Disordered" evidence="7">
    <location>
        <begin position="470"/>
        <end position="492"/>
    </location>
</feature>
<evidence type="ECO:0000256" key="7">
    <source>
        <dbReference type="SAM" id="MobiDB-lite"/>
    </source>
</evidence>
<dbReference type="GO" id="GO:0006783">
    <property type="term" value="P:heme biosynthetic process"/>
    <property type="evidence" value="ECO:0007669"/>
    <property type="project" value="UniProtKB-UniRule"/>
</dbReference>
<dbReference type="PANTHER" id="PTHR42923">
    <property type="entry name" value="PROTOPORPHYRINOGEN OXIDASE"/>
    <property type="match status" value="1"/>
</dbReference>
<comment type="caution">
    <text evidence="9">The sequence shown here is derived from an EMBL/GenBank/DDBJ whole genome shotgun (WGS) entry which is preliminary data.</text>
</comment>
<evidence type="ECO:0000256" key="4">
    <source>
        <dbReference type="ARBA" id="ARBA00023002"/>
    </source>
</evidence>
<dbReference type="Gene3D" id="3.90.660.20">
    <property type="entry name" value="Protoporphyrinogen oxidase, mitochondrial, domain 2"/>
    <property type="match status" value="1"/>
</dbReference>
<sequence length="492" mass="53763">MVLMPRIAIVGGGLTGLATAFWLQRRAAHLDVVVLEARERAGGNVGTDEVHGYRVERGPNGFLDRTPALPRLVQALGLSDQLVPASRGSRRFRFLCVHGRLYRLPNGPLGLLATPLLSWRGKRDLLAELWRRPRRPSAAEADESVYDFVARRAGREAADLFADALVTGIQGGDPRRLSMAACFPRIVALEQQYGSIIRGLIRHARERKRQARRAGQPPPSPPQLWSFREGLQRLIDALVQALGGSLRLGVAVTALQLATGNGPAPRWLLHSTGSPPLEADAVVLACPAYAQAELLAPLDPPLAAEVAAIPYNRIAVVALGYRQVDCPQVPDGFGYIAPQSQRRDVLGVQWCSAIFPERAPAGMVLWRALCGGVQRGDILDWDDQTLLRAVQQEMAQVLHVQAPPAFVRIIRYPRAIPQYEIGHLARLQRLDAAVQRWPHLFLSGNAYRGIALNDCAEEAERLTAEFLHRFPPPASPDAAMPADARPSGATPP</sequence>
<organism evidence="9 10">
    <name type="scientific">Thermogemmata fonticola</name>
    <dbReference type="NCBI Taxonomy" id="2755323"/>
    <lineage>
        <taxon>Bacteria</taxon>
        <taxon>Pseudomonadati</taxon>
        <taxon>Planctomycetota</taxon>
        <taxon>Planctomycetia</taxon>
        <taxon>Gemmatales</taxon>
        <taxon>Gemmataceae</taxon>
        <taxon>Thermogemmata</taxon>
    </lineage>
</organism>
<keyword evidence="6" id="KW-0963">Cytoplasm</keyword>
<dbReference type="PANTHER" id="PTHR42923:SF3">
    <property type="entry name" value="PROTOPORPHYRINOGEN OXIDASE"/>
    <property type="match status" value="1"/>
</dbReference>
<name>A0A7V8VGQ3_9BACT</name>
<dbReference type="Pfam" id="PF01593">
    <property type="entry name" value="Amino_oxidase"/>
    <property type="match status" value="1"/>
</dbReference>
<feature type="domain" description="Amine oxidase" evidence="8">
    <location>
        <begin position="14"/>
        <end position="461"/>
    </location>
</feature>
<dbReference type="SUPFAM" id="SSF54373">
    <property type="entry name" value="FAD-linked reductases, C-terminal domain"/>
    <property type="match status" value="1"/>
</dbReference>
<dbReference type="EMBL" id="JACEFB010000018">
    <property type="protein sequence ID" value="MBA2227749.1"/>
    <property type="molecule type" value="Genomic_DNA"/>
</dbReference>
<evidence type="ECO:0000256" key="1">
    <source>
        <dbReference type="ARBA" id="ARBA00001974"/>
    </source>
</evidence>
<keyword evidence="2 6" id="KW-0285">Flavoprotein</keyword>
<comment type="similarity">
    <text evidence="6">Belongs to the protoporphyrinogen/coproporphyrinogen oxidase family. Coproporphyrinogen III oxidase subfamily.</text>
</comment>
<evidence type="ECO:0000256" key="6">
    <source>
        <dbReference type="RuleBase" id="RU364052"/>
    </source>
</evidence>
<keyword evidence="10" id="KW-1185">Reference proteome</keyword>
<reference evidence="9 10" key="1">
    <citation type="submission" date="2020-07" db="EMBL/GenBank/DDBJ databases">
        <title>Thermogemmata thermophila gen. nov., sp. nov., a novel moderate thermophilic planctomycete from a Kamchatka hot spring.</title>
        <authorList>
            <person name="Elcheninov A.G."/>
            <person name="Podosokorskaya O.A."/>
            <person name="Kovaleva O.L."/>
            <person name="Novikov A."/>
            <person name="Bonch-Osmolovskaya E.A."/>
            <person name="Toshchakov S.V."/>
            <person name="Kublanov I.V."/>
        </authorList>
    </citation>
    <scope>NUCLEOTIDE SEQUENCE [LARGE SCALE GENOMIC DNA]</scope>
    <source>
        <strain evidence="9 10">2918</strain>
    </source>
</reference>
<dbReference type="InterPro" id="IPR036188">
    <property type="entry name" value="FAD/NAD-bd_sf"/>
</dbReference>
<comment type="subcellular location">
    <subcellularLocation>
        <location evidence="6">Cytoplasm</location>
    </subcellularLocation>
</comment>